<dbReference type="RefSeq" id="XP_002505460.1">
    <property type="nucleotide sequence ID" value="XM_002505414.1"/>
</dbReference>
<organism evidence="3 4">
    <name type="scientific">Micromonas commoda (strain RCC299 / NOUM17 / CCMP2709)</name>
    <name type="common">Picoplanktonic green alga</name>
    <dbReference type="NCBI Taxonomy" id="296587"/>
    <lineage>
        <taxon>Eukaryota</taxon>
        <taxon>Viridiplantae</taxon>
        <taxon>Chlorophyta</taxon>
        <taxon>Mamiellophyceae</taxon>
        <taxon>Mamiellales</taxon>
        <taxon>Mamiellaceae</taxon>
        <taxon>Micromonas</taxon>
    </lineage>
</organism>
<evidence type="ECO:0000256" key="1">
    <source>
        <dbReference type="SAM" id="MobiDB-lite"/>
    </source>
</evidence>
<dbReference type="Gene3D" id="3.10.20.90">
    <property type="entry name" value="Phosphatidylinositol 3-kinase Catalytic Subunit, Chain A, domain 1"/>
    <property type="match status" value="1"/>
</dbReference>
<dbReference type="InParanoid" id="C1EG57"/>
<feature type="domain" description="Par3/HAL N-terminal" evidence="2">
    <location>
        <begin position="23"/>
        <end position="87"/>
    </location>
</feature>
<dbReference type="GeneID" id="8248390"/>
<evidence type="ECO:0000313" key="3">
    <source>
        <dbReference type="EMBL" id="ACO66718.1"/>
    </source>
</evidence>
<sequence>MPRLPVPTPPAWRLSVVTEGAAELKFILPCDDGSMTVLELTRRLVERCQSLTPSVPLVADRLVDARDGSTLFPEDSAREVLDDGDTVKVFLRRTNTEDGSGEIGGGATRGRGGGATRGRGRGAGSSASYSSPLN</sequence>
<dbReference type="Proteomes" id="UP000002009">
    <property type="component" value="Chromosome 13"/>
</dbReference>
<proteinExistence type="predicted"/>
<dbReference type="EMBL" id="CP001331">
    <property type="protein sequence ID" value="ACO66718.1"/>
    <property type="molecule type" value="Genomic_DNA"/>
</dbReference>
<name>C1EG57_MICCC</name>
<dbReference type="InterPro" id="IPR021922">
    <property type="entry name" value="Par3/HAL_N"/>
</dbReference>
<evidence type="ECO:0000259" key="2">
    <source>
        <dbReference type="Pfam" id="PF12053"/>
    </source>
</evidence>
<accession>C1EG57</accession>
<dbReference type="AlphaFoldDB" id="C1EG57"/>
<feature type="compositionally biased region" description="Gly residues" evidence="1">
    <location>
        <begin position="101"/>
        <end position="123"/>
    </location>
</feature>
<reference evidence="3 4" key="1">
    <citation type="journal article" date="2009" name="Science">
        <title>Green evolution and dynamic adaptations revealed by genomes of the marine picoeukaryotes Micromonas.</title>
        <authorList>
            <person name="Worden A.Z."/>
            <person name="Lee J.H."/>
            <person name="Mock T."/>
            <person name="Rouze P."/>
            <person name="Simmons M.P."/>
            <person name="Aerts A.L."/>
            <person name="Allen A.E."/>
            <person name="Cuvelier M.L."/>
            <person name="Derelle E."/>
            <person name="Everett M.V."/>
            <person name="Foulon E."/>
            <person name="Grimwood J."/>
            <person name="Gundlach H."/>
            <person name="Henrissat B."/>
            <person name="Napoli C."/>
            <person name="McDonald S.M."/>
            <person name="Parker M.S."/>
            <person name="Rombauts S."/>
            <person name="Salamov A."/>
            <person name="Von Dassow P."/>
            <person name="Badger J.H."/>
            <person name="Coutinho P.M."/>
            <person name="Demir E."/>
            <person name="Dubchak I."/>
            <person name="Gentemann C."/>
            <person name="Eikrem W."/>
            <person name="Gready J.E."/>
            <person name="John U."/>
            <person name="Lanier W."/>
            <person name="Lindquist E.A."/>
            <person name="Lucas S."/>
            <person name="Mayer K.F."/>
            <person name="Moreau H."/>
            <person name="Not F."/>
            <person name="Otillar R."/>
            <person name="Panaud O."/>
            <person name="Pangilinan J."/>
            <person name="Paulsen I."/>
            <person name="Piegu B."/>
            <person name="Poliakov A."/>
            <person name="Robbens S."/>
            <person name="Schmutz J."/>
            <person name="Toulza E."/>
            <person name="Wyss T."/>
            <person name="Zelensky A."/>
            <person name="Zhou K."/>
            <person name="Armbrust E.V."/>
            <person name="Bhattacharya D."/>
            <person name="Goodenough U.W."/>
            <person name="Van de Peer Y."/>
            <person name="Grigoriev I.V."/>
        </authorList>
    </citation>
    <scope>NUCLEOTIDE SEQUENCE [LARGE SCALE GENOMIC DNA]</scope>
    <source>
        <strain evidence="4">RCC299 / NOUM17</strain>
    </source>
</reference>
<dbReference type="KEGG" id="mis:MICPUN_63519"/>
<gene>
    <name evidence="3" type="ORF">MICPUN_63519</name>
</gene>
<evidence type="ECO:0000313" key="4">
    <source>
        <dbReference type="Proteomes" id="UP000002009"/>
    </source>
</evidence>
<protein>
    <recommendedName>
        <fullName evidence="2">Par3/HAL N-terminal domain-containing protein</fullName>
    </recommendedName>
</protein>
<feature type="region of interest" description="Disordered" evidence="1">
    <location>
        <begin position="93"/>
        <end position="134"/>
    </location>
</feature>
<keyword evidence="4" id="KW-1185">Reference proteome</keyword>
<dbReference type="Pfam" id="PF12053">
    <property type="entry name" value="Par3_HAL_N_term"/>
    <property type="match status" value="1"/>
</dbReference>